<gene>
    <name evidence="2" type="ORF">GNI_186750</name>
</gene>
<comment type="caution">
    <text evidence="2">The sequence shown here is derived from an EMBL/GenBank/DDBJ whole genome shotgun (WGS) entry which is preliminary data.</text>
</comment>
<evidence type="ECO:0000259" key="1">
    <source>
        <dbReference type="Pfam" id="PF26116"/>
    </source>
</evidence>
<dbReference type="AlphaFoldDB" id="A0A023AX11"/>
<sequence length="258" mass="29365">MQQLSEQILWGPLKNDSIVFPHLSYKPEVVPKASVWIHIGSEVGGPGVAEAEAEDSFCQKLARSLQSRISDSWRDTHGRSREELMELKERVKSLLRRYDKTFIGRFQRPPSRQEKEPMRAAYELYRQLKAAAQRQAVSNGGSEAPQGGGVGATTELQIRLNELLVKKAQLGRQLQAFADAFERKNSRKVKYAKDIQPVDEEYKLYKQIKSVTSSPWDWRHPTPWDLAALPGIWDWDWVGRMRHLGLSTPVVQLSVSSG</sequence>
<reference evidence="2" key="1">
    <citation type="submission" date="2013-12" db="EMBL/GenBank/DDBJ databases">
        <authorList>
            <person name="Omoto C.K."/>
            <person name="Sibley D."/>
            <person name="Venepally P."/>
            <person name="Hadjithomas M."/>
            <person name="Karamycheva S."/>
            <person name="Brunk B."/>
            <person name="Roos D."/>
            <person name="Caler E."/>
            <person name="Lorenzi H."/>
        </authorList>
    </citation>
    <scope>NUCLEOTIDE SEQUENCE</scope>
</reference>
<organism evidence="2 3">
    <name type="scientific">Gregarina niphandrodes</name>
    <name type="common">Septate eugregarine</name>
    <dbReference type="NCBI Taxonomy" id="110365"/>
    <lineage>
        <taxon>Eukaryota</taxon>
        <taxon>Sar</taxon>
        <taxon>Alveolata</taxon>
        <taxon>Apicomplexa</taxon>
        <taxon>Conoidasida</taxon>
        <taxon>Gregarinasina</taxon>
        <taxon>Eugregarinorida</taxon>
        <taxon>Gregarinidae</taxon>
        <taxon>Gregarina</taxon>
    </lineage>
</organism>
<dbReference type="InterPro" id="IPR059029">
    <property type="entry name" value="FAM13A_dom"/>
</dbReference>
<evidence type="ECO:0000313" key="2">
    <source>
        <dbReference type="EMBL" id="EZG43122.1"/>
    </source>
</evidence>
<accession>A0A023AX11</accession>
<proteinExistence type="predicted"/>
<dbReference type="VEuPathDB" id="CryptoDB:GNI_186750"/>
<dbReference type="EMBL" id="AFNH02001418">
    <property type="protein sequence ID" value="EZG43122.1"/>
    <property type="molecule type" value="Genomic_DNA"/>
</dbReference>
<protein>
    <recommendedName>
        <fullName evidence="1">FAM13A-like domain-containing protein</fullName>
    </recommendedName>
</protein>
<feature type="domain" description="FAM13A-like" evidence="1">
    <location>
        <begin position="79"/>
        <end position="130"/>
    </location>
</feature>
<evidence type="ECO:0000313" key="3">
    <source>
        <dbReference type="Proteomes" id="UP000019763"/>
    </source>
</evidence>
<dbReference type="Proteomes" id="UP000019763">
    <property type="component" value="Unassembled WGS sequence"/>
</dbReference>
<name>A0A023AX11_GRENI</name>
<dbReference type="RefSeq" id="XP_011133622.1">
    <property type="nucleotide sequence ID" value="XM_011135320.1"/>
</dbReference>
<keyword evidence="3" id="KW-1185">Reference proteome</keyword>
<feature type="domain" description="FAM13A-like" evidence="1">
    <location>
        <begin position="154"/>
        <end position="210"/>
    </location>
</feature>
<dbReference type="OrthoDB" id="2161449at2759"/>
<dbReference type="Pfam" id="PF26116">
    <property type="entry name" value="FAM13A"/>
    <property type="match status" value="2"/>
</dbReference>
<dbReference type="GeneID" id="22916194"/>